<feature type="compositionally biased region" description="Acidic residues" evidence="3">
    <location>
        <begin position="103"/>
        <end position="115"/>
    </location>
</feature>
<evidence type="ECO:0000256" key="2">
    <source>
        <dbReference type="HAMAP-Rule" id="MF_00674"/>
    </source>
</evidence>
<comment type="similarity">
    <text evidence="1 2">Belongs to the UPF0251 family.</text>
</comment>
<dbReference type="AlphaFoldDB" id="A0A7C2XM47"/>
<organism evidence="4">
    <name type="scientific">Desulfurivibrio alkaliphilus</name>
    <dbReference type="NCBI Taxonomy" id="427923"/>
    <lineage>
        <taxon>Bacteria</taxon>
        <taxon>Pseudomonadati</taxon>
        <taxon>Thermodesulfobacteriota</taxon>
        <taxon>Desulfobulbia</taxon>
        <taxon>Desulfobulbales</taxon>
        <taxon>Desulfobulbaceae</taxon>
        <taxon>Desulfurivibrio</taxon>
    </lineage>
</organism>
<comment type="caution">
    <text evidence="4">The sequence shown here is derived from an EMBL/GenBank/DDBJ whole genome shotgun (WGS) entry which is preliminary data.</text>
</comment>
<accession>A0A7C2XM47</accession>
<sequence length="115" mass="12732">MPRPKKQRHCQLKLCGHAFKPTGKPLRELRPIILQRDELEVLRLCDLEGLFQEQAGERMGVSRGTVQRILTNARRKVTEALVVGAALVFEGENSSPESAAATEAEEVLPGEDQSV</sequence>
<evidence type="ECO:0000313" key="4">
    <source>
        <dbReference type="EMBL" id="HET97692.1"/>
    </source>
</evidence>
<dbReference type="SUPFAM" id="SSF88659">
    <property type="entry name" value="Sigma3 and sigma4 domains of RNA polymerase sigma factors"/>
    <property type="match status" value="1"/>
</dbReference>
<dbReference type="InterPro" id="IPR002852">
    <property type="entry name" value="UPF0251"/>
</dbReference>
<feature type="region of interest" description="Disordered" evidence="3">
    <location>
        <begin position="93"/>
        <end position="115"/>
    </location>
</feature>
<protein>
    <recommendedName>
        <fullName evidence="2">UPF0251 protein ENN98_03165</fullName>
    </recommendedName>
</protein>
<dbReference type="PANTHER" id="PTHR37478:SF2">
    <property type="entry name" value="UPF0251 PROTEIN TK0562"/>
    <property type="match status" value="1"/>
</dbReference>
<dbReference type="HAMAP" id="MF_00674">
    <property type="entry name" value="UPF0251"/>
    <property type="match status" value="1"/>
</dbReference>
<dbReference type="InterPro" id="IPR013324">
    <property type="entry name" value="RNA_pol_sigma_r3/r4-like"/>
</dbReference>
<dbReference type="PANTHER" id="PTHR37478">
    <property type="match status" value="1"/>
</dbReference>
<proteinExistence type="inferred from homology"/>
<reference evidence="4" key="1">
    <citation type="journal article" date="2020" name="mSystems">
        <title>Genome- and Community-Level Interaction Insights into Carbon Utilization and Element Cycling Functions of Hydrothermarchaeota in Hydrothermal Sediment.</title>
        <authorList>
            <person name="Zhou Z."/>
            <person name="Liu Y."/>
            <person name="Xu W."/>
            <person name="Pan J."/>
            <person name="Luo Z.H."/>
            <person name="Li M."/>
        </authorList>
    </citation>
    <scope>NUCLEOTIDE SEQUENCE [LARGE SCALE GENOMIC DNA]</scope>
    <source>
        <strain evidence="4">SpSt-1224</strain>
    </source>
</reference>
<dbReference type="Pfam" id="PF02001">
    <property type="entry name" value="DUF134"/>
    <property type="match status" value="1"/>
</dbReference>
<dbReference type="InterPro" id="IPR036388">
    <property type="entry name" value="WH-like_DNA-bd_sf"/>
</dbReference>
<dbReference type="Gene3D" id="1.10.10.10">
    <property type="entry name" value="Winged helix-like DNA-binding domain superfamily/Winged helix DNA-binding domain"/>
    <property type="match status" value="1"/>
</dbReference>
<dbReference type="Proteomes" id="UP000885986">
    <property type="component" value="Unassembled WGS sequence"/>
</dbReference>
<evidence type="ECO:0000256" key="3">
    <source>
        <dbReference type="SAM" id="MobiDB-lite"/>
    </source>
</evidence>
<gene>
    <name evidence="4" type="ORF">ENN98_03165</name>
</gene>
<name>A0A7C2XM47_9BACT</name>
<evidence type="ECO:0000256" key="1">
    <source>
        <dbReference type="ARBA" id="ARBA00009350"/>
    </source>
</evidence>
<dbReference type="EMBL" id="DSDS01000071">
    <property type="protein sequence ID" value="HET97692.1"/>
    <property type="molecule type" value="Genomic_DNA"/>
</dbReference>